<dbReference type="PROSITE" id="PS51257">
    <property type="entry name" value="PROKAR_LIPOPROTEIN"/>
    <property type="match status" value="1"/>
</dbReference>
<evidence type="ECO:0000313" key="2">
    <source>
        <dbReference type="EMBL" id="KAF0676427.1"/>
    </source>
</evidence>
<evidence type="ECO:0000256" key="1">
    <source>
        <dbReference type="SAM" id="SignalP"/>
    </source>
</evidence>
<keyword evidence="2" id="KW-0449">Lipoprotein</keyword>
<keyword evidence="3" id="KW-1185">Reference proteome</keyword>
<sequence>MRNLMAALAAAALLGGCAATSGGPPERTAPVQRAAYAQSGPSSLTLYTVINNRSGAGAHTGLLINASQRVLWDPAGSFYHPDAPERGDVLYGFTPQIELVYEDYHARETFRIVEQTVEVAPEIAEQALRLAMGKGAASRSTCSLSTTSILRQLPGFEAIGSSWFPKVTMARFGALDGVTQKVITDDDADANHGVLIRAERRNVPKVPPPQLQDSR</sequence>
<dbReference type="AlphaFoldDB" id="A0A921NRP8"/>
<feature type="chain" id="PRO_5037756574" evidence="1">
    <location>
        <begin position="22"/>
        <end position="215"/>
    </location>
</feature>
<reference evidence="2" key="1">
    <citation type="submission" date="2013-03" db="EMBL/GenBank/DDBJ databases">
        <title>Genome Sequence of the Profundibacterium mesophilum strain KAUST100406-0324T from Red Sea, a novel genus in the family Rhodobacteraceae.</title>
        <authorList>
            <person name="Essack M."/>
            <person name="Alam I."/>
            <person name="Lafi F."/>
            <person name="Alawi W."/>
            <person name="Kamanu F."/>
            <person name="Al-Suwailem A."/>
            <person name="Lee O.O."/>
            <person name="Xu Y."/>
            <person name="Bajic V."/>
            <person name="Qian P.-Y."/>
            <person name="Archer J."/>
        </authorList>
    </citation>
    <scope>NUCLEOTIDE SEQUENCE</scope>
    <source>
        <strain evidence="2">KAUST100406-0324</strain>
    </source>
</reference>
<evidence type="ECO:0000313" key="3">
    <source>
        <dbReference type="Proteomes" id="UP000698242"/>
    </source>
</evidence>
<accession>A0A921NRP8</accession>
<comment type="caution">
    <text evidence="2">The sequence shown here is derived from an EMBL/GenBank/DDBJ whole genome shotgun (WGS) entry which is preliminary data.</text>
</comment>
<protein>
    <submittedName>
        <fullName evidence="2">Prokaryotic membrane lipoprotein lipid attachment site domain containing protein</fullName>
    </submittedName>
</protein>
<dbReference type="Proteomes" id="UP000698242">
    <property type="component" value="Unassembled WGS sequence"/>
</dbReference>
<dbReference type="RefSeq" id="WP_201288961.1">
    <property type="nucleotide sequence ID" value="NZ_APKE01000014.1"/>
</dbReference>
<organism evidence="2 3">
    <name type="scientific">Profundibacterium mesophilum KAUST100406-0324</name>
    <dbReference type="NCBI Taxonomy" id="1037889"/>
    <lineage>
        <taxon>Bacteria</taxon>
        <taxon>Pseudomonadati</taxon>
        <taxon>Pseudomonadota</taxon>
        <taxon>Alphaproteobacteria</taxon>
        <taxon>Rhodobacterales</taxon>
        <taxon>Roseobacteraceae</taxon>
        <taxon>Profundibacterium</taxon>
    </lineage>
</organism>
<proteinExistence type="predicted"/>
<name>A0A921NRP8_9RHOB</name>
<keyword evidence="1" id="KW-0732">Signal</keyword>
<dbReference type="EMBL" id="APKE01000014">
    <property type="protein sequence ID" value="KAF0676427.1"/>
    <property type="molecule type" value="Genomic_DNA"/>
</dbReference>
<gene>
    <name evidence="2" type="ORF">PMES_01159</name>
</gene>
<feature type="signal peptide" evidence="1">
    <location>
        <begin position="1"/>
        <end position="21"/>
    </location>
</feature>